<dbReference type="Pfam" id="PF00098">
    <property type="entry name" value="zf-CCHC"/>
    <property type="match status" value="1"/>
</dbReference>
<dbReference type="PANTHER" id="PTHR46543:SF1">
    <property type="entry name" value="ZINC FINGER CCHC DOMAIN-CONTAINING PROTEIN 7"/>
    <property type="match status" value="1"/>
</dbReference>
<keyword evidence="5" id="KW-0862">Zinc</keyword>
<feature type="domain" description="CCHC-type" evidence="11">
    <location>
        <begin position="236"/>
        <end position="251"/>
    </location>
</feature>
<evidence type="ECO:0000313" key="14">
    <source>
        <dbReference type="WBParaSite" id="EgrG_000494900"/>
    </source>
</evidence>
<evidence type="ECO:0000256" key="3">
    <source>
        <dbReference type="ARBA" id="ARBA00022737"/>
    </source>
</evidence>
<gene>
    <name evidence="14" type="primary">EGR_01262</name>
    <name evidence="12" type="ORF">EgrG_000494900</name>
</gene>
<sequence length="598" mass="68049">MEEEEIEYDSDHIDEETEARLYASVFYDNDTGEVTRCQSATLPTKFDRPSVSTNSMSDNTSEALPSSPVNKLRSDSFALVLQESSFKDPSIDSTLMKALYLTITGNTPHSVIKKADERMDRYVEQNGGDEHPVYTYATDTSSDSSFSATISPKRPKFDLLLGISKQSLESLKKNKELLLEDLKDLPSDGKYWSLDSSDLSSLSWRKRRCRESDKTCERCFKKGHTWIGCTRSGPLCYLCAQEGHTVRNCPNKFCSICNEFGHDSSRCRNKIRLFNAICSRCKRRGHESNICPDVWRQYKYTTQPGKPVVVTPSPIRRAKSCFNCGGRGHTGELCRKPTVDGRSAIPTSIFKFDDCDVYAEAAKNIQRSPIRSSYIHRSRTYEAGSTSAVESTPKIRVFDEPLYCSLENGTSSQLPQPSPLRTLPLKPARWKKVQGEDKLVTNKSLQPRDKNNHWNRNAKAPRRRSLVDTNSRRYGNQKGGLTLGASNGQTLKNFRNHGALAKSRKRKHPESSTLRESSIRVELSGRNNHLSSPTRLKGGQRQQPTVRLRLEREDKRRRKNGIWRIEGDAHVSHRRVKLRFSRVQFRRFQIEAPSQVPK</sequence>
<dbReference type="EMBL" id="LK028579">
    <property type="protein sequence ID" value="CDS19621.1"/>
    <property type="molecule type" value="Genomic_DNA"/>
</dbReference>
<feature type="compositionally biased region" description="Polar residues" evidence="10">
    <location>
        <begin position="484"/>
        <end position="493"/>
    </location>
</feature>
<evidence type="ECO:0000256" key="7">
    <source>
        <dbReference type="ARBA" id="ARBA00041190"/>
    </source>
</evidence>
<proteinExistence type="predicted"/>
<feature type="domain" description="CCHC-type" evidence="11">
    <location>
        <begin position="321"/>
        <end position="336"/>
    </location>
</feature>
<evidence type="ECO:0000256" key="8">
    <source>
        <dbReference type="ARBA" id="ARBA00043023"/>
    </source>
</evidence>
<keyword evidence="3" id="KW-0677">Repeat</keyword>
<keyword evidence="4 9" id="KW-0863">Zinc-finger</keyword>
<evidence type="ECO:0000256" key="1">
    <source>
        <dbReference type="ARBA" id="ARBA00004123"/>
    </source>
</evidence>
<evidence type="ECO:0000256" key="6">
    <source>
        <dbReference type="ARBA" id="ARBA00023242"/>
    </source>
</evidence>
<dbReference type="InterPro" id="IPR001878">
    <property type="entry name" value="Znf_CCHC"/>
</dbReference>
<reference evidence="14" key="3">
    <citation type="submission" date="2020-10" db="UniProtKB">
        <authorList>
            <consortium name="WormBaseParasite"/>
        </authorList>
    </citation>
    <scope>IDENTIFICATION</scope>
</reference>
<feature type="compositionally biased region" description="Polar residues" evidence="10">
    <location>
        <begin position="525"/>
        <end position="545"/>
    </location>
</feature>
<dbReference type="PANTHER" id="PTHR46543">
    <property type="entry name" value="ZINC FINGER CCHC DOMAIN-CONTAINING PROTEIN 7"/>
    <property type="match status" value="1"/>
</dbReference>
<reference evidence="12" key="2">
    <citation type="submission" date="2014-06" db="EMBL/GenBank/DDBJ databases">
        <authorList>
            <person name="Aslett M."/>
        </authorList>
    </citation>
    <scope>NUCLEOTIDE SEQUENCE</scope>
</reference>
<dbReference type="WBParaSite" id="EgrG_000494900">
    <property type="protein sequence ID" value="EgrG_000494900"/>
    <property type="gene ID" value="EgrG_000494900"/>
</dbReference>
<evidence type="ECO:0000256" key="9">
    <source>
        <dbReference type="PROSITE-ProRule" id="PRU00047"/>
    </source>
</evidence>
<reference evidence="12 13" key="1">
    <citation type="journal article" date="2013" name="Nature">
        <title>The genomes of four tapeworm species reveal adaptations to parasitism.</title>
        <authorList>
            <person name="Tsai I.J."/>
            <person name="Zarowiecki M."/>
            <person name="Holroyd N."/>
            <person name="Garciarrubio A."/>
            <person name="Sanchez-Flores A."/>
            <person name="Brooks K.L."/>
            <person name="Tracey A."/>
            <person name="Bobes R.J."/>
            <person name="Fragoso G."/>
            <person name="Sciutto E."/>
            <person name="Aslett M."/>
            <person name="Beasley H."/>
            <person name="Bennett H.M."/>
            <person name="Cai J."/>
            <person name="Camicia F."/>
            <person name="Clark R."/>
            <person name="Cucher M."/>
            <person name="De Silva N."/>
            <person name="Day T.A."/>
            <person name="Deplazes P."/>
            <person name="Estrada K."/>
            <person name="Fernandez C."/>
            <person name="Holland P.W."/>
            <person name="Hou J."/>
            <person name="Hu S."/>
            <person name="Huckvale T."/>
            <person name="Hung S.S."/>
            <person name="Kamenetzky L."/>
            <person name="Keane J.A."/>
            <person name="Kiss F."/>
            <person name="Koziol U."/>
            <person name="Lambert O."/>
            <person name="Liu K."/>
            <person name="Luo X."/>
            <person name="Luo Y."/>
            <person name="Macchiaroli N."/>
            <person name="Nichol S."/>
            <person name="Paps J."/>
            <person name="Parkinson J."/>
            <person name="Pouchkina-Stantcheva N."/>
            <person name="Riddiford N."/>
            <person name="Rosenzvit M."/>
            <person name="Salinas G."/>
            <person name="Wasmuth J.D."/>
            <person name="Zamanian M."/>
            <person name="Zheng Y."/>
            <person name="Cai X."/>
            <person name="Soberon X."/>
            <person name="Olson P.D."/>
            <person name="Laclette J.P."/>
            <person name="Brehm K."/>
            <person name="Berriman M."/>
            <person name="Garciarrubio A."/>
            <person name="Bobes R.J."/>
            <person name="Fragoso G."/>
            <person name="Sanchez-Flores A."/>
            <person name="Estrada K."/>
            <person name="Cevallos M.A."/>
            <person name="Morett E."/>
            <person name="Gonzalez V."/>
            <person name="Portillo T."/>
            <person name="Ochoa-Leyva A."/>
            <person name="Jose M.V."/>
            <person name="Sciutto E."/>
            <person name="Landa A."/>
            <person name="Jimenez L."/>
            <person name="Valdes V."/>
            <person name="Carrero J.C."/>
            <person name="Larralde C."/>
            <person name="Morales-Montor J."/>
            <person name="Limon-Lason J."/>
            <person name="Soberon X."/>
            <person name="Laclette J.P."/>
        </authorList>
    </citation>
    <scope>NUCLEOTIDE SEQUENCE [LARGE SCALE GENOMIC DNA]</scope>
</reference>
<protein>
    <recommendedName>
        <fullName evidence="7">Zinc finger CCHC domain-containing protein 7</fullName>
    </recommendedName>
    <alternativeName>
        <fullName evidence="8">TRAMP-like complex RNA-binding factor ZCCHC7</fullName>
    </alternativeName>
</protein>
<feature type="compositionally biased region" description="Polar residues" evidence="10">
    <location>
        <begin position="50"/>
        <end position="69"/>
    </location>
</feature>
<dbReference type="GO" id="GO:0071037">
    <property type="term" value="P:nuclear polyadenylation-dependent snRNA catabolic process"/>
    <property type="evidence" value="ECO:0007669"/>
    <property type="project" value="TreeGrafter"/>
</dbReference>
<dbReference type="InterPro" id="IPR051644">
    <property type="entry name" value="TRAMP_AT-DNA-binding"/>
</dbReference>
<comment type="subcellular location">
    <subcellularLocation>
        <location evidence="1">Nucleus</location>
    </subcellularLocation>
</comment>
<evidence type="ECO:0000256" key="2">
    <source>
        <dbReference type="ARBA" id="ARBA00022723"/>
    </source>
</evidence>
<keyword evidence="6" id="KW-0539">Nucleus</keyword>
<dbReference type="PROSITE" id="PS50158">
    <property type="entry name" value="ZF_CCHC"/>
    <property type="match status" value="2"/>
</dbReference>
<evidence type="ECO:0000313" key="12">
    <source>
        <dbReference type="EMBL" id="CDS19621.1"/>
    </source>
</evidence>
<name>A0A068WM96_ECHGR</name>
<dbReference type="GO" id="GO:0071035">
    <property type="term" value="P:nuclear polyadenylation-dependent rRNA catabolic process"/>
    <property type="evidence" value="ECO:0007669"/>
    <property type="project" value="TreeGrafter"/>
</dbReference>
<dbReference type="GO" id="GO:0071036">
    <property type="term" value="P:nuclear polyadenylation-dependent snoRNA catabolic process"/>
    <property type="evidence" value="ECO:0007669"/>
    <property type="project" value="TreeGrafter"/>
</dbReference>
<dbReference type="GO" id="GO:0031499">
    <property type="term" value="C:TRAMP complex"/>
    <property type="evidence" value="ECO:0007669"/>
    <property type="project" value="TreeGrafter"/>
</dbReference>
<dbReference type="AlphaFoldDB" id="A0A068WM96"/>
<dbReference type="GO" id="GO:0071031">
    <property type="term" value="P:nuclear mRNA surveillance of mRNA 3'-end processing"/>
    <property type="evidence" value="ECO:0007669"/>
    <property type="project" value="TreeGrafter"/>
</dbReference>
<dbReference type="GO" id="GO:0003723">
    <property type="term" value="F:RNA binding"/>
    <property type="evidence" value="ECO:0007669"/>
    <property type="project" value="TreeGrafter"/>
</dbReference>
<evidence type="ECO:0000256" key="4">
    <source>
        <dbReference type="ARBA" id="ARBA00022771"/>
    </source>
</evidence>
<dbReference type="OrthoDB" id="6250802at2759"/>
<evidence type="ECO:0000256" key="5">
    <source>
        <dbReference type="ARBA" id="ARBA00022833"/>
    </source>
</evidence>
<dbReference type="Proteomes" id="UP000492820">
    <property type="component" value="Unassembled WGS sequence"/>
</dbReference>
<dbReference type="GO" id="GO:0071038">
    <property type="term" value="P:TRAMP-dependent tRNA surveillance pathway"/>
    <property type="evidence" value="ECO:0007669"/>
    <property type="project" value="TreeGrafter"/>
</dbReference>
<dbReference type="GO" id="GO:0008270">
    <property type="term" value="F:zinc ion binding"/>
    <property type="evidence" value="ECO:0007669"/>
    <property type="project" value="UniProtKB-KW"/>
</dbReference>
<dbReference type="SUPFAM" id="SSF57756">
    <property type="entry name" value="Retrovirus zinc finger-like domains"/>
    <property type="match status" value="2"/>
</dbReference>
<evidence type="ECO:0000313" key="13">
    <source>
        <dbReference type="Proteomes" id="UP000492820"/>
    </source>
</evidence>
<dbReference type="Gene3D" id="4.10.60.10">
    <property type="entry name" value="Zinc finger, CCHC-type"/>
    <property type="match status" value="2"/>
</dbReference>
<evidence type="ECO:0000259" key="11">
    <source>
        <dbReference type="PROSITE" id="PS50158"/>
    </source>
</evidence>
<evidence type="ECO:0000256" key="10">
    <source>
        <dbReference type="SAM" id="MobiDB-lite"/>
    </source>
</evidence>
<dbReference type="GO" id="GO:0071039">
    <property type="term" value="P:nuclear polyadenylation-dependent CUT catabolic process"/>
    <property type="evidence" value="ECO:0007669"/>
    <property type="project" value="TreeGrafter"/>
</dbReference>
<feature type="region of interest" description="Disordered" evidence="10">
    <location>
        <begin position="44"/>
        <end position="70"/>
    </location>
</feature>
<accession>A0A068WM96</accession>
<dbReference type="SMART" id="SM00343">
    <property type="entry name" value="ZnF_C2HC"/>
    <property type="match status" value="5"/>
</dbReference>
<organism evidence="12">
    <name type="scientific">Echinococcus granulosus</name>
    <name type="common">Hydatid tapeworm</name>
    <dbReference type="NCBI Taxonomy" id="6210"/>
    <lineage>
        <taxon>Eukaryota</taxon>
        <taxon>Metazoa</taxon>
        <taxon>Spiralia</taxon>
        <taxon>Lophotrochozoa</taxon>
        <taxon>Platyhelminthes</taxon>
        <taxon>Cestoda</taxon>
        <taxon>Eucestoda</taxon>
        <taxon>Cyclophyllidea</taxon>
        <taxon>Taeniidae</taxon>
        <taxon>Echinococcus</taxon>
        <taxon>Echinococcus granulosus group</taxon>
    </lineage>
</organism>
<dbReference type="InterPro" id="IPR036875">
    <property type="entry name" value="Znf_CCHC_sf"/>
</dbReference>
<keyword evidence="2" id="KW-0479">Metal-binding</keyword>
<feature type="region of interest" description="Disordered" evidence="10">
    <location>
        <begin position="444"/>
        <end position="545"/>
    </location>
</feature>